<organism evidence="1 2">
    <name type="scientific">Eilatimonas milleporae</name>
    <dbReference type="NCBI Taxonomy" id="911205"/>
    <lineage>
        <taxon>Bacteria</taxon>
        <taxon>Pseudomonadati</taxon>
        <taxon>Pseudomonadota</taxon>
        <taxon>Alphaproteobacteria</taxon>
        <taxon>Kordiimonadales</taxon>
        <taxon>Kordiimonadaceae</taxon>
        <taxon>Eilatimonas</taxon>
    </lineage>
</organism>
<dbReference type="EMBL" id="REFR01000009">
    <property type="protein sequence ID" value="RMB11813.1"/>
    <property type="molecule type" value="Genomic_DNA"/>
</dbReference>
<evidence type="ECO:0000313" key="1">
    <source>
        <dbReference type="EMBL" id="RMB11813.1"/>
    </source>
</evidence>
<reference evidence="1 2" key="1">
    <citation type="submission" date="2018-10" db="EMBL/GenBank/DDBJ databases">
        <title>Genomic Encyclopedia of Archaeal and Bacterial Type Strains, Phase II (KMG-II): from individual species to whole genera.</title>
        <authorList>
            <person name="Goeker M."/>
        </authorList>
    </citation>
    <scope>NUCLEOTIDE SEQUENCE [LARGE SCALE GENOMIC DNA]</scope>
    <source>
        <strain evidence="1 2">DSM 25217</strain>
    </source>
</reference>
<protein>
    <submittedName>
        <fullName evidence="1">Uncharacterized protein</fullName>
    </submittedName>
</protein>
<keyword evidence="2" id="KW-1185">Reference proteome</keyword>
<dbReference type="RefSeq" id="WP_147453423.1">
    <property type="nucleotide sequence ID" value="NZ_REFR01000009.1"/>
</dbReference>
<accession>A0A3M0D6B1</accession>
<comment type="caution">
    <text evidence="1">The sequence shown here is derived from an EMBL/GenBank/DDBJ whole genome shotgun (WGS) entry which is preliminary data.</text>
</comment>
<gene>
    <name evidence="1" type="ORF">BXY39_0297</name>
</gene>
<sequence>MHDLVERIKVFILSGRASPDNSEFRRLLEECHALREMQTARCQRRDSSKPKAARMSIIERFIDIASLDNHVRGGKPRI</sequence>
<dbReference type="InParanoid" id="A0A3M0D6B1"/>
<evidence type="ECO:0000313" key="2">
    <source>
        <dbReference type="Proteomes" id="UP000271227"/>
    </source>
</evidence>
<dbReference type="Proteomes" id="UP000271227">
    <property type="component" value="Unassembled WGS sequence"/>
</dbReference>
<proteinExistence type="predicted"/>
<name>A0A3M0D6B1_9PROT</name>
<dbReference type="AlphaFoldDB" id="A0A3M0D6B1"/>